<gene>
    <name evidence="12" type="ORF">ACFS5N_13510</name>
</gene>
<dbReference type="InterPro" id="IPR012336">
    <property type="entry name" value="Thioredoxin-like_fold"/>
</dbReference>
<accession>A0ABW5YFA7</accession>
<keyword evidence="9" id="KW-0676">Redox-active center</keyword>
<evidence type="ECO:0000259" key="11">
    <source>
        <dbReference type="PROSITE" id="PS50990"/>
    </source>
</evidence>
<dbReference type="EMBL" id="JBHUPD010000002">
    <property type="protein sequence ID" value="MFD2873496.1"/>
    <property type="molecule type" value="Genomic_DNA"/>
</dbReference>
<keyword evidence="8" id="KW-1015">Disulfide bond</keyword>
<reference evidence="13" key="1">
    <citation type="journal article" date="2019" name="Int. J. Syst. Evol. Microbiol.">
        <title>The Global Catalogue of Microorganisms (GCM) 10K type strain sequencing project: providing services to taxonomists for standard genome sequencing and annotation.</title>
        <authorList>
            <consortium name="The Broad Institute Genomics Platform"/>
            <consortium name="The Broad Institute Genome Sequencing Center for Infectious Disease"/>
            <person name="Wu L."/>
            <person name="Ma J."/>
        </authorList>
    </citation>
    <scope>NUCLEOTIDE SEQUENCE [LARGE SCALE GENOMIC DNA]</scope>
    <source>
        <strain evidence="13">KCTC 22437</strain>
    </source>
</reference>
<dbReference type="Gene3D" id="1.20.1440.130">
    <property type="entry name" value="VKOR domain"/>
    <property type="match status" value="1"/>
</dbReference>
<dbReference type="Gene3D" id="3.90.70.10">
    <property type="entry name" value="Cysteine proteinases"/>
    <property type="match status" value="1"/>
</dbReference>
<evidence type="ECO:0000256" key="8">
    <source>
        <dbReference type="ARBA" id="ARBA00023157"/>
    </source>
</evidence>
<keyword evidence="13" id="KW-1185">Reference proteome</keyword>
<name>A0ABW5YFA7_9SPHI</name>
<evidence type="ECO:0000256" key="3">
    <source>
        <dbReference type="ARBA" id="ARBA00022692"/>
    </source>
</evidence>
<evidence type="ECO:0000256" key="2">
    <source>
        <dbReference type="ARBA" id="ARBA00006214"/>
    </source>
</evidence>
<dbReference type="SUPFAM" id="SSF52833">
    <property type="entry name" value="Thioredoxin-like"/>
    <property type="match status" value="1"/>
</dbReference>
<evidence type="ECO:0000256" key="6">
    <source>
        <dbReference type="ARBA" id="ARBA00023002"/>
    </source>
</evidence>
<evidence type="ECO:0000256" key="9">
    <source>
        <dbReference type="ARBA" id="ARBA00023284"/>
    </source>
</evidence>
<evidence type="ECO:0000313" key="13">
    <source>
        <dbReference type="Proteomes" id="UP001597557"/>
    </source>
</evidence>
<evidence type="ECO:0000313" key="12">
    <source>
        <dbReference type="EMBL" id="MFD2873496.1"/>
    </source>
</evidence>
<protein>
    <submittedName>
        <fullName evidence="12">Vitamin K epoxide reductase family protein</fullName>
    </submittedName>
</protein>
<feature type="domain" description="Peptidase C39" evidence="11">
    <location>
        <begin position="8"/>
        <end position="132"/>
    </location>
</feature>
<dbReference type="RefSeq" id="WP_377186344.1">
    <property type="nucleotide sequence ID" value="NZ_JBHUPD010000002.1"/>
</dbReference>
<comment type="similarity">
    <text evidence="2">Belongs to the VKOR family.</text>
</comment>
<sequence>MRKLITRLLEPKDNAPEAAYLLAQLMGAKISRSTLETGIKGHPNYPTFLSVSDVLNNHGIENLTARFDKEKLPEIPTPFITQVNGKMQVNQFTVVKEINDRQVNYYNPEVQSWNTVTLDDFTERSSGNILLAEMEEPVKERNYEQKIAEEKRIRLSQTLMVICLPLFLLAAAIFAFINAGSLAVLPTLYALLTLAGVAVTVLLLWYEVDQTNVVLQDICTSGKKVNCGAILQSKDAKIWGISWSTIGFVYFAGSLTLLLLSGLTNISILNMLSWITLAATPYVFYSVYYQWQVAKQWCVLCLSVQLILALQCIVSFIAGWHNVNLFQDGSLIGLLITTVSAFAVPFIVVTLLIPALRNAKESSQLMQELQRLKHSPEIFTAVLEKQKAIEHSTEGLGITMGNPNAGVKIVKVCNPYCGPCARAHTPIEELLHNNPDLQVQIIFNATNDDRDMKAHPVRHLLAIDEQQDTSLTQQALDDWYLAEKKDYEAFAQKYPMNGELKKQGEKIQAMRDWCNKTEIQFTPTFFVNGYQLPSNYSVHDLKYFLSV</sequence>
<dbReference type="InterPro" id="IPR038354">
    <property type="entry name" value="VKOR_sf"/>
</dbReference>
<proteinExistence type="inferred from homology"/>
<dbReference type="InterPro" id="IPR005074">
    <property type="entry name" value="Peptidase_C39"/>
</dbReference>
<dbReference type="PROSITE" id="PS50990">
    <property type="entry name" value="PEPTIDASE_C39"/>
    <property type="match status" value="1"/>
</dbReference>
<keyword evidence="5 10" id="KW-1133">Transmembrane helix</keyword>
<evidence type="ECO:0000256" key="10">
    <source>
        <dbReference type="SAM" id="Phobius"/>
    </source>
</evidence>
<evidence type="ECO:0000256" key="4">
    <source>
        <dbReference type="ARBA" id="ARBA00022719"/>
    </source>
</evidence>
<evidence type="ECO:0000256" key="7">
    <source>
        <dbReference type="ARBA" id="ARBA00023136"/>
    </source>
</evidence>
<feature type="transmembrane region" description="Helical" evidence="10">
    <location>
        <begin position="266"/>
        <end position="285"/>
    </location>
</feature>
<evidence type="ECO:0000256" key="5">
    <source>
        <dbReference type="ARBA" id="ARBA00022989"/>
    </source>
</evidence>
<keyword evidence="7 10" id="KW-0472">Membrane</keyword>
<dbReference type="Proteomes" id="UP001597557">
    <property type="component" value="Unassembled WGS sequence"/>
</dbReference>
<dbReference type="Gene3D" id="3.40.30.10">
    <property type="entry name" value="Glutaredoxin"/>
    <property type="match status" value="1"/>
</dbReference>
<keyword evidence="6" id="KW-0560">Oxidoreductase</keyword>
<organism evidence="12 13">
    <name type="scientific">Mucilaginibacter ximonensis</name>
    <dbReference type="NCBI Taxonomy" id="538021"/>
    <lineage>
        <taxon>Bacteria</taxon>
        <taxon>Pseudomonadati</taxon>
        <taxon>Bacteroidota</taxon>
        <taxon>Sphingobacteriia</taxon>
        <taxon>Sphingobacteriales</taxon>
        <taxon>Sphingobacteriaceae</taxon>
        <taxon>Mucilaginibacter</taxon>
    </lineage>
</organism>
<feature type="transmembrane region" description="Helical" evidence="10">
    <location>
        <begin position="238"/>
        <end position="260"/>
    </location>
</feature>
<dbReference type="Pfam" id="PF03412">
    <property type="entry name" value="Peptidase_C39"/>
    <property type="match status" value="1"/>
</dbReference>
<feature type="transmembrane region" description="Helical" evidence="10">
    <location>
        <begin position="159"/>
        <end position="177"/>
    </location>
</feature>
<dbReference type="InterPro" id="IPR012932">
    <property type="entry name" value="VKOR"/>
</dbReference>
<feature type="transmembrane region" description="Helical" evidence="10">
    <location>
        <begin position="297"/>
        <end position="320"/>
    </location>
</feature>
<evidence type="ECO:0000256" key="1">
    <source>
        <dbReference type="ARBA" id="ARBA00004141"/>
    </source>
</evidence>
<feature type="transmembrane region" description="Helical" evidence="10">
    <location>
        <begin position="183"/>
        <end position="206"/>
    </location>
</feature>
<feature type="transmembrane region" description="Helical" evidence="10">
    <location>
        <begin position="332"/>
        <end position="356"/>
    </location>
</feature>
<dbReference type="CDD" id="cd12921">
    <property type="entry name" value="VKOR_4"/>
    <property type="match status" value="1"/>
</dbReference>
<comment type="caution">
    <text evidence="12">The sequence shown here is derived from an EMBL/GenBank/DDBJ whole genome shotgun (WGS) entry which is preliminary data.</text>
</comment>
<keyword evidence="4" id="KW-0874">Quinone</keyword>
<dbReference type="Pfam" id="PF07884">
    <property type="entry name" value="VKOR"/>
    <property type="match status" value="1"/>
</dbReference>
<dbReference type="Pfam" id="PF13462">
    <property type="entry name" value="Thioredoxin_4"/>
    <property type="match status" value="1"/>
</dbReference>
<dbReference type="InterPro" id="IPR036249">
    <property type="entry name" value="Thioredoxin-like_sf"/>
</dbReference>
<keyword evidence="3 10" id="KW-0812">Transmembrane</keyword>
<comment type="subcellular location">
    <subcellularLocation>
        <location evidence="1">Membrane</location>
        <topology evidence="1">Multi-pass membrane protein</topology>
    </subcellularLocation>
</comment>